<dbReference type="GO" id="GO:0005524">
    <property type="term" value="F:ATP binding"/>
    <property type="evidence" value="ECO:0007669"/>
    <property type="project" value="UniProtKB-KW"/>
</dbReference>
<dbReference type="GO" id="GO:0006400">
    <property type="term" value="P:tRNA modification"/>
    <property type="evidence" value="ECO:0007669"/>
    <property type="project" value="UniProtKB-UniRule"/>
</dbReference>
<dbReference type="PANTHER" id="PTHR37825:SF1">
    <property type="entry name" value="TRNA(MET) CYTIDINE ACETATE LIGASE"/>
    <property type="match status" value="1"/>
</dbReference>
<dbReference type="RefSeq" id="WP_155111165.1">
    <property type="nucleotide sequence ID" value="NZ_WMIB01000002.1"/>
</dbReference>
<dbReference type="InterPro" id="IPR008513">
    <property type="entry name" value="tRNA(Met)_cyd_acetate_ligase"/>
</dbReference>
<keyword evidence="3" id="KW-0067">ATP-binding</keyword>
<feature type="binding site" evidence="3">
    <location>
        <position position="164"/>
    </location>
    <ligand>
        <name>ATP</name>
        <dbReference type="ChEBI" id="CHEBI:30616"/>
    </ligand>
</feature>
<dbReference type="EMBL" id="WMIB01000002">
    <property type="protein sequence ID" value="MTH52616.1"/>
    <property type="molecule type" value="Genomic_DNA"/>
</dbReference>
<keyword evidence="3" id="KW-0547">Nucleotide-binding</keyword>
<comment type="function">
    <text evidence="3">Catalyzes the formation of N(4)-acetylcytidine (ac(4)C) at the wobble position of elongator tRNA(Met), using acetate and ATP as substrates. First activates an acetate ion to form acetyladenylate (Ac-AMP) and then transfers the acetyl group to tRNA to form ac(4)C34.</text>
</comment>
<gene>
    <name evidence="3" type="primary">tmcAL</name>
    <name evidence="4" type="ORF">GKZ89_04285</name>
</gene>
<feature type="binding site" evidence="3">
    <location>
        <begin position="7"/>
        <end position="20"/>
    </location>
    <ligand>
        <name>ATP</name>
        <dbReference type="ChEBI" id="CHEBI:30616"/>
    </ligand>
</feature>
<comment type="caution">
    <text evidence="3">Lacks conserved residue(s) required for the propagation of feature annotation.</text>
</comment>
<dbReference type="Pfam" id="PF05636">
    <property type="entry name" value="HIGH_NTase1"/>
    <property type="match status" value="1"/>
</dbReference>
<proteinExistence type="inferred from homology"/>
<keyword evidence="3" id="KW-0694">RNA-binding</keyword>
<keyword evidence="2 3" id="KW-0819">tRNA processing</keyword>
<reference evidence="4 5" key="1">
    <citation type="journal article" date="2017" name="Int. J. Syst. Evol. Microbiol.">
        <title>Bacillus mangrovi sp. nov., isolated from a sediment sample from a mangrove forest.</title>
        <authorList>
            <person name="Gupta V."/>
            <person name="Singh P.K."/>
            <person name="Korpole S."/>
            <person name="Tanuku N.R.S."/>
            <person name="Pinnaka A.K."/>
        </authorList>
    </citation>
    <scope>NUCLEOTIDE SEQUENCE [LARGE SCALE GENOMIC DNA]</scope>
    <source>
        <strain evidence="4 5">KCTC 33872</strain>
    </source>
</reference>
<protein>
    <recommendedName>
        <fullName evidence="3">tRNA(Met) cytidine acetate ligase</fullName>
        <ecNumber evidence="3">6.3.4.-</ecNumber>
    </recommendedName>
</protein>
<dbReference type="GO" id="GO:0000049">
    <property type="term" value="F:tRNA binding"/>
    <property type="evidence" value="ECO:0007669"/>
    <property type="project" value="UniProtKB-KW"/>
</dbReference>
<dbReference type="AlphaFoldDB" id="A0A7X2S3L0"/>
<dbReference type="NCBIfam" id="NF010191">
    <property type="entry name" value="PRK13670.1"/>
    <property type="match status" value="1"/>
</dbReference>
<evidence type="ECO:0000256" key="3">
    <source>
        <dbReference type="HAMAP-Rule" id="MF_01539"/>
    </source>
</evidence>
<comment type="caution">
    <text evidence="4">The sequence shown here is derived from an EMBL/GenBank/DDBJ whole genome shotgun (WGS) entry which is preliminary data.</text>
</comment>
<comment type="catalytic activity">
    <reaction evidence="3">
        <text>cytidine(34) in elongator tRNA(Met) + acetate + ATP = N(4)-acetylcytidine(34) in elongator tRNA(Met) + AMP + diphosphate</text>
        <dbReference type="Rhea" id="RHEA:58144"/>
        <dbReference type="Rhea" id="RHEA-COMP:10693"/>
        <dbReference type="Rhea" id="RHEA-COMP:10694"/>
        <dbReference type="ChEBI" id="CHEBI:30089"/>
        <dbReference type="ChEBI" id="CHEBI:30616"/>
        <dbReference type="ChEBI" id="CHEBI:33019"/>
        <dbReference type="ChEBI" id="CHEBI:74900"/>
        <dbReference type="ChEBI" id="CHEBI:82748"/>
        <dbReference type="ChEBI" id="CHEBI:456215"/>
    </reaction>
</comment>
<dbReference type="GO" id="GO:0016740">
    <property type="term" value="F:transferase activity"/>
    <property type="evidence" value="ECO:0007669"/>
    <property type="project" value="UniProtKB-KW"/>
</dbReference>
<dbReference type="GO" id="GO:0005737">
    <property type="term" value="C:cytoplasm"/>
    <property type="evidence" value="ECO:0007669"/>
    <property type="project" value="UniProtKB-SubCell"/>
</dbReference>
<evidence type="ECO:0000313" key="5">
    <source>
        <dbReference type="Proteomes" id="UP000434639"/>
    </source>
</evidence>
<keyword evidence="3" id="KW-0820">tRNA-binding</keyword>
<dbReference type="OrthoDB" id="9769796at2"/>
<name>A0A7X2S3L0_9BACI</name>
<feature type="binding site" evidence="3">
    <location>
        <position position="101"/>
    </location>
    <ligand>
        <name>ATP</name>
        <dbReference type="ChEBI" id="CHEBI:30616"/>
    </ligand>
</feature>
<evidence type="ECO:0000256" key="2">
    <source>
        <dbReference type="ARBA" id="ARBA00022694"/>
    </source>
</evidence>
<organism evidence="4 5">
    <name type="scientific">Metabacillus mangrovi</name>
    <dbReference type="NCBI Taxonomy" id="1491830"/>
    <lineage>
        <taxon>Bacteria</taxon>
        <taxon>Bacillati</taxon>
        <taxon>Bacillota</taxon>
        <taxon>Bacilli</taxon>
        <taxon>Bacillales</taxon>
        <taxon>Bacillaceae</taxon>
        <taxon>Metabacillus</taxon>
    </lineage>
</organism>
<keyword evidence="3" id="KW-0963">Cytoplasm</keyword>
<comment type="similarity">
    <text evidence="3">Belongs to the TmcAL family.</text>
</comment>
<evidence type="ECO:0000313" key="4">
    <source>
        <dbReference type="EMBL" id="MTH52616.1"/>
    </source>
</evidence>
<accession>A0A7X2S3L0</accession>
<dbReference type="Gene3D" id="3.40.50.620">
    <property type="entry name" value="HUPs"/>
    <property type="match status" value="1"/>
</dbReference>
<dbReference type="GO" id="GO:0016879">
    <property type="term" value="F:ligase activity, forming carbon-nitrogen bonds"/>
    <property type="evidence" value="ECO:0007669"/>
    <property type="project" value="UniProtKB-UniRule"/>
</dbReference>
<keyword evidence="5" id="KW-1185">Reference proteome</keyword>
<dbReference type="EC" id="6.3.4.-" evidence="3"/>
<comment type="subcellular location">
    <subcellularLocation>
        <location evidence="3">Cytoplasm</location>
    </subcellularLocation>
</comment>
<keyword evidence="4" id="KW-0808">Transferase</keyword>
<feature type="binding site" evidence="3">
    <location>
        <position position="189"/>
    </location>
    <ligand>
        <name>ATP</name>
        <dbReference type="ChEBI" id="CHEBI:30616"/>
    </ligand>
</feature>
<sequence>MTILGVVTEYNPFHNGHLHHLEESRKKAKADLTIAVMSGTFLQRGEPALMPKWERARMALAAGADLVAELPYAFSSQKASTFANGAVSILEALGADYLCFGSEDGEIAPFLRTAEQLKKHEEAYSQRIKEWMKEGMSYPRALSLAFKEVSGEGDGGLADLSKPNNILGFQYISSICEQESRMVPLTIKRTAAGYHDTELPSGRIASATSLRKSIFSGDGLTGIHSYVPPGVYGIMQDWVQSGLPLMNWDRFFSSLQYTVLSMTADELSMIYEVEEGLENRIRTSIRGASSFQEFMERLKTKRYTWTRLQRMCVHVLTRTTKQEMQEAVNRERAPYIRILGMNEAGQRHLAAIKKTSTLPLVVNPRSFNHPALTLDLRAADIYAMGFPGSLRPERLRAEYATPPVRI</sequence>
<dbReference type="PANTHER" id="PTHR37825">
    <property type="entry name" value="TRNA(MET) CYTIDINE ACETATE LIGASE"/>
    <property type="match status" value="1"/>
</dbReference>
<dbReference type="InterPro" id="IPR014729">
    <property type="entry name" value="Rossmann-like_a/b/a_fold"/>
</dbReference>
<dbReference type="HAMAP" id="MF_01539">
    <property type="entry name" value="TmcAL"/>
    <property type="match status" value="1"/>
</dbReference>
<evidence type="ECO:0000256" key="1">
    <source>
        <dbReference type="ARBA" id="ARBA00022598"/>
    </source>
</evidence>
<dbReference type="SUPFAM" id="SSF52374">
    <property type="entry name" value="Nucleotidylyl transferase"/>
    <property type="match status" value="1"/>
</dbReference>
<dbReference type="Proteomes" id="UP000434639">
    <property type="component" value="Unassembled WGS sequence"/>
</dbReference>
<keyword evidence="1 3" id="KW-0436">Ligase</keyword>